<gene>
    <name evidence="2" type="ORF">KC614_02305</name>
</gene>
<sequence>MINKFVDAYNKVNKLTLYLANIGLVLAGVGTTVFAAFVWFIIPSKPLLTFLIFVLISSVFYTGHLLFNRQSNIKGLTDVLQLNKNASSVPILFSIGLGLYTTLLVSGNVSIWNIVNDGIVQGVGSQLITMILSIPVGIVFVIILIFPIGLINDIAKNRSIWIQSLLVLMYIFILVTFLSFLLIASSKGPSEEQLSSWGEKLLPLLVGSFPIGWFYKLYINKSSESGDIKNKYTENVIEAKQKERLFNTKQ</sequence>
<keyword evidence="1" id="KW-1133">Transmembrane helix</keyword>
<evidence type="ECO:0000313" key="3">
    <source>
        <dbReference type="Proteomes" id="UP000751518"/>
    </source>
</evidence>
<reference evidence="2" key="1">
    <citation type="submission" date="2020-04" db="EMBL/GenBank/DDBJ databases">
        <authorList>
            <person name="Zhang T."/>
        </authorList>
    </citation>
    <scope>NUCLEOTIDE SEQUENCE</scope>
    <source>
        <strain evidence="2">HKST-UBA03</strain>
    </source>
</reference>
<proteinExistence type="predicted"/>
<protein>
    <submittedName>
        <fullName evidence="2">Uncharacterized protein</fullName>
    </submittedName>
</protein>
<name>A0A955LK86_UNCKA</name>
<dbReference type="AlphaFoldDB" id="A0A955LK86"/>
<reference evidence="2" key="2">
    <citation type="journal article" date="2021" name="Microbiome">
        <title>Successional dynamics and alternative stable states in a saline activated sludge microbial community over 9 years.</title>
        <authorList>
            <person name="Wang Y."/>
            <person name="Ye J."/>
            <person name="Ju F."/>
            <person name="Liu L."/>
            <person name="Boyd J.A."/>
            <person name="Deng Y."/>
            <person name="Parks D.H."/>
            <person name="Jiang X."/>
            <person name="Yin X."/>
            <person name="Woodcroft B.J."/>
            <person name="Tyson G.W."/>
            <person name="Hugenholtz P."/>
            <person name="Polz M.F."/>
            <person name="Zhang T."/>
        </authorList>
    </citation>
    <scope>NUCLEOTIDE SEQUENCE</scope>
    <source>
        <strain evidence="2">HKST-UBA03</strain>
    </source>
</reference>
<feature type="transmembrane region" description="Helical" evidence="1">
    <location>
        <begin position="127"/>
        <end position="148"/>
    </location>
</feature>
<evidence type="ECO:0000313" key="2">
    <source>
        <dbReference type="EMBL" id="MCA9392014.1"/>
    </source>
</evidence>
<keyword evidence="1" id="KW-0812">Transmembrane</keyword>
<organism evidence="2 3">
    <name type="scientific">candidate division WWE3 bacterium</name>
    <dbReference type="NCBI Taxonomy" id="2053526"/>
    <lineage>
        <taxon>Bacteria</taxon>
        <taxon>Katanobacteria</taxon>
    </lineage>
</organism>
<feature type="transmembrane region" description="Helical" evidence="1">
    <location>
        <begin position="201"/>
        <end position="219"/>
    </location>
</feature>
<feature type="transmembrane region" description="Helical" evidence="1">
    <location>
        <begin position="88"/>
        <end position="115"/>
    </location>
</feature>
<keyword evidence="1" id="KW-0472">Membrane</keyword>
<dbReference type="Proteomes" id="UP000751518">
    <property type="component" value="Unassembled WGS sequence"/>
</dbReference>
<feature type="transmembrane region" description="Helical" evidence="1">
    <location>
        <begin position="160"/>
        <end position="181"/>
    </location>
</feature>
<accession>A0A955LK86</accession>
<comment type="caution">
    <text evidence="2">The sequence shown here is derived from an EMBL/GenBank/DDBJ whole genome shotgun (WGS) entry which is preliminary data.</text>
</comment>
<evidence type="ECO:0000256" key="1">
    <source>
        <dbReference type="SAM" id="Phobius"/>
    </source>
</evidence>
<feature type="transmembrane region" description="Helical" evidence="1">
    <location>
        <begin position="48"/>
        <end position="67"/>
    </location>
</feature>
<feature type="transmembrane region" description="Helical" evidence="1">
    <location>
        <begin position="18"/>
        <end position="42"/>
    </location>
</feature>
<dbReference type="EMBL" id="JAGQKZ010000014">
    <property type="protein sequence ID" value="MCA9392014.1"/>
    <property type="molecule type" value="Genomic_DNA"/>
</dbReference>